<name>A0AAP9RFM6_CLOBU</name>
<dbReference type="SUPFAM" id="SSF88659">
    <property type="entry name" value="Sigma3 and sigma4 domains of RNA polymerase sigma factors"/>
    <property type="match status" value="1"/>
</dbReference>
<dbReference type="KEGG" id="cbut:ATN24_13945"/>
<dbReference type="Gene3D" id="1.20.140.160">
    <property type="match status" value="1"/>
</dbReference>
<evidence type="ECO:0000256" key="1">
    <source>
        <dbReference type="SAM" id="Coils"/>
    </source>
</evidence>
<dbReference type="RefSeq" id="WP_002580971.1">
    <property type="nucleotide sequence ID" value="NZ_AP019716.1"/>
</dbReference>
<organism evidence="2 3">
    <name type="scientific">Clostridium butyricum</name>
    <dbReference type="NCBI Taxonomy" id="1492"/>
    <lineage>
        <taxon>Bacteria</taxon>
        <taxon>Bacillati</taxon>
        <taxon>Bacillota</taxon>
        <taxon>Clostridia</taxon>
        <taxon>Eubacteriales</taxon>
        <taxon>Clostridiaceae</taxon>
        <taxon>Clostridium</taxon>
    </lineage>
</organism>
<gene>
    <name evidence="2" type="ORF">FF104_12690</name>
</gene>
<reference evidence="2 3" key="1">
    <citation type="submission" date="2019-05" db="EMBL/GenBank/DDBJ databases">
        <authorList>
            <person name="Schori C."/>
            <person name="Ahrens C."/>
        </authorList>
    </citation>
    <scope>NUCLEOTIDE SEQUENCE [LARGE SCALE GENOMIC DNA]</scope>
    <source>
        <strain evidence="2 3">DSM 10702</strain>
    </source>
</reference>
<dbReference type="EMBL" id="CP040626">
    <property type="protein sequence ID" value="QMW91795.1"/>
    <property type="molecule type" value="Genomic_DNA"/>
</dbReference>
<protein>
    <submittedName>
        <fullName evidence="2">RNA polymerase subunit sigma-70</fullName>
    </submittedName>
</protein>
<evidence type="ECO:0000313" key="2">
    <source>
        <dbReference type="EMBL" id="QMW91795.1"/>
    </source>
</evidence>
<dbReference type="AlphaFoldDB" id="A0AAP9RFM6"/>
<feature type="coiled-coil region" evidence="1">
    <location>
        <begin position="11"/>
        <end position="67"/>
    </location>
</feature>
<evidence type="ECO:0000313" key="3">
    <source>
        <dbReference type="Proteomes" id="UP000515243"/>
    </source>
</evidence>
<accession>A0AAP9RFM6</accession>
<dbReference type="GeneID" id="92945035"/>
<proteinExistence type="predicted"/>
<dbReference type="Proteomes" id="UP000515243">
    <property type="component" value="Chromosome 1"/>
</dbReference>
<keyword evidence="1" id="KW-0175">Coiled coil</keyword>
<sequence length="109" mass="12892">MAEMKNIFNLYRENKCKIENLKIEIENLRLNGVKENDVSIQMLILNINKLENENKRIDNKLKLLPENEYKVVKLVFIDGIDKKRVSKTIDRSIRQVDRILNKAAKKIII</sequence>
<dbReference type="InterPro" id="IPR013324">
    <property type="entry name" value="RNA_pol_sigma_r3/r4-like"/>
</dbReference>